<keyword evidence="5" id="KW-0460">Magnesium</keyword>
<evidence type="ECO:0000256" key="4">
    <source>
        <dbReference type="ARBA" id="ARBA00022801"/>
    </source>
</evidence>
<evidence type="ECO:0000256" key="5">
    <source>
        <dbReference type="ARBA" id="ARBA00022842"/>
    </source>
</evidence>
<dbReference type="AlphaFoldDB" id="A0A645GFN0"/>
<evidence type="ECO:0000259" key="6">
    <source>
        <dbReference type="Pfam" id="PF01850"/>
    </source>
</evidence>
<keyword evidence="3" id="KW-0479">Metal-binding</keyword>
<dbReference type="CDD" id="cd18760">
    <property type="entry name" value="PIN_MtVapC3-like"/>
    <property type="match status" value="1"/>
</dbReference>
<dbReference type="InterPro" id="IPR051749">
    <property type="entry name" value="PINc/VapC_TA_RNase"/>
</dbReference>
<evidence type="ECO:0000313" key="7">
    <source>
        <dbReference type="EMBL" id="MPN22764.1"/>
    </source>
</evidence>
<dbReference type="GO" id="GO:0046872">
    <property type="term" value="F:metal ion binding"/>
    <property type="evidence" value="ECO:0007669"/>
    <property type="project" value="UniProtKB-KW"/>
</dbReference>
<dbReference type="EMBL" id="VSSQ01071076">
    <property type="protein sequence ID" value="MPN22764.1"/>
    <property type="molecule type" value="Genomic_DNA"/>
</dbReference>
<dbReference type="GO" id="GO:0004540">
    <property type="term" value="F:RNA nuclease activity"/>
    <property type="evidence" value="ECO:0007669"/>
    <property type="project" value="TreeGrafter"/>
</dbReference>
<evidence type="ECO:0000256" key="3">
    <source>
        <dbReference type="ARBA" id="ARBA00022723"/>
    </source>
</evidence>
<dbReference type="PANTHER" id="PTHR42740:SF1">
    <property type="entry name" value="RIBONUCLEASE VAPC3"/>
    <property type="match status" value="1"/>
</dbReference>
<organism evidence="7">
    <name type="scientific">bioreactor metagenome</name>
    <dbReference type="NCBI Taxonomy" id="1076179"/>
    <lineage>
        <taxon>unclassified sequences</taxon>
        <taxon>metagenomes</taxon>
        <taxon>ecological metagenomes</taxon>
    </lineage>
</organism>
<sequence length="133" mass="15599">MIIADTSVWIDYVRGVRSEQTDLLDYELLNDRVATGDIIIVEFLQGFREEKDLKIAKGIMDRLEYYDFLGKEMAFIASENYRKLRKHGVTVRKTIDVIIASFCIEKGFELLHNDRDFDPMEKYLGLKVKRKIS</sequence>
<proteinExistence type="predicted"/>
<name>A0A645GFN0_9ZZZZ</name>
<keyword evidence="1" id="KW-1277">Toxin-antitoxin system</keyword>
<dbReference type="InterPro" id="IPR029060">
    <property type="entry name" value="PIN-like_dom_sf"/>
</dbReference>
<dbReference type="GO" id="GO:0016787">
    <property type="term" value="F:hydrolase activity"/>
    <property type="evidence" value="ECO:0007669"/>
    <property type="project" value="UniProtKB-KW"/>
</dbReference>
<dbReference type="PANTHER" id="PTHR42740">
    <property type="entry name" value="RIBONUCLEASE VAPC3"/>
    <property type="match status" value="1"/>
</dbReference>
<gene>
    <name evidence="7" type="ORF">SDC9_170148</name>
</gene>
<dbReference type="EC" id="3.1.-.-" evidence="7"/>
<dbReference type="InterPro" id="IPR002716">
    <property type="entry name" value="PIN_dom"/>
</dbReference>
<evidence type="ECO:0000256" key="1">
    <source>
        <dbReference type="ARBA" id="ARBA00022649"/>
    </source>
</evidence>
<protein>
    <submittedName>
        <fullName evidence="7">Ribonuclease VapC15</fullName>
        <ecNumber evidence="7">3.1.-.-</ecNumber>
    </submittedName>
</protein>
<reference evidence="7" key="1">
    <citation type="submission" date="2019-08" db="EMBL/GenBank/DDBJ databases">
        <authorList>
            <person name="Kucharzyk K."/>
            <person name="Murdoch R.W."/>
            <person name="Higgins S."/>
            <person name="Loffler F."/>
        </authorList>
    </citation>
    <scope>NUCLEOTIDE SEQUENCE</scope>
</reference>
<dbReference type="Gene3D" id="3.40.50.1010">
    <property type="entry name" value="5'-nuclease"/>
    <property type="match status" value="1"/>
</dbReference>
<dbReference type="SUPFAM" id="SSF88723">
    <property type="entry name" value="PIN domain-like"/>
    <property type="match status" value="1"/>
</dbReference>
<accession>A0A645GFN0</accession>
<comment type="caution">
    <text evidence="7">The sequence shown here is derived from an EMBL/GenBank/DDBJ whole genome shotgun (WGS) entry which is preliminary data.</text>
</comment>
<keyword evidence="4 7" id="KW-0378">Hydrolase</keyword>
<dbReference type="Pfam" id="PF01850">
    <property type="entry name" value="PIN"/>
    <property type="match status" value="1"/>
</dbReference>
<evidence type="ECO:0000256" key="2">
    <source>
        <dbReference type="ARBA" id="ARBA00022722"/>
    </source>
</evidence>
<keyword evidence="2" id="KW-0540">Nuclease</keyword>
<feature type="domain" description="PIN" evidence="6">
    <location>
        <begin position="2"/>
        <end position="118"/>
    </location>
</feature>